<organism evidence="2 3">
    <name type="scientific">Daejeonella lutea</name>
    <dbReference type="NCBI Taxonomy" id="572036"/>
    <lineage>
        <taxon>Bacteria</taxon>
        <taxon>Pseudomonadati</taxon>
        <taxon>Bacteroidota</taxon>
        <taxon>Sphingobacteriia</taxon>
        <taxon>Sphingobacteriales</taxon>
        <taxon>Sphingobacteriaceae</taxon>
        <taxon>Daejeonella</taxon>
    </lineage>
</organism>
<evidence type="ECO:0000313" key="2">
    <source>
        <dbReference type="EMBL" id="SKB82293.1"/>
    </source>
</evidence>
<dbReference type="OrthoDB" id="1204817at2"/>
<accession>A0A1T5EEC3</accession>
<name>A0A1T5EEC3_9SPHI</name>
<proteinExistence type="predicted"/>
<dbReference type="AlphaFoldDB" id="A0A1T5EEC3"/>
<gene>
    <name evidence="2" type="ORF">SAMN05661099_2939</name>
</gene>
<dbReference type="RefSeq" id="WP_079703453.1">
    <property type="nucleotide sequence ID" value="NZ_FUYR01000003.1"/>
</dbReference>
<reference evidence="3" key="1">
    <citation type="submission" date="2017-02" db="EMBL/GenBank/DDBJ databases">
        <authorList>
            <person name="Varghese N."/>
            <person name="Submissions S."/>
        </authorList>
    </citation>
    <scope>NUCLEOTIDE SEQUENCE [LARGE SCALE GENOMIC DNA]</scope>
    <source>
        <strain evidence="3">DSM 22385</strain>
    </source>
</reference>
<dbReference type="STRING" id="572036.SAMN05661099_2939"/>
<dbReference type="InterPro" id="IPR032295">
    <property type="entry name" value="DUF4842"/>
</dbReference>
<evidence type="ECO:0000313" key="3">
    <source>
        <dbReference type="Proteomes" id="UP000189981"/>
    </source>
</evidence>
<keyword evidence="3" id="KW-1185">Reference proteome</keyword>
<evidence type="ECO:0000259" key="1">
    <source>
        <dbReference type="Pfam" id="PF16130"/>
    </source>
</evidence>
<dbReference type="EMBL" id="FUYR01000003">
    <property type="protein sequence ID" value="SKB82293.1"/>
    <property type="molecule type" value="Genomic_DNA"/>
</dbReference>
<dbReference type="InterPro" id="IPR031025">
    <property type="entry name" value="LruC_dom"/>
</dbReference>
<dbReference type="Proteomes" id="UP000189981">
    <property type="component" value="Unassembled WGS sequence"/>
</dbReference>
<sequence>MIKNRLVLLSVLGLFFFSCKKVDQETAETGNINKLVIPEGFTWESSRDINFEVKITDTRFQSAVHVVSIYDGDPSQGGRLLSKGSGSISDPFTTLIYLANTIKEVFVEKVAPDGTTTIQKVAVGSDPKVSLSLSAVSPKNTTADSGAKISGLDDSPDCNTGCTQTVTTSNTNLNVNNGDVVCVTGNNITIGFNGNGGTVRICGTNVTVQNASLNGSAKLIITRTASVVFSNLNTNGNSSEFTNYGTTTINGSFSPKNIFTNEGTLTTTGDFDLNTSTVFLNNGVINVGATMNVNTSSVATNNGSITTAQHFQLNSQSDFINKCFIWAKGDYNHNSDMFNYGLIKVNNTTTVNGNDILTMYNGAMLSTKDMKLNGQSIGVGTRSLIKVSGVSTLNGGSSVQNSLQYCDANGIETNNTIFSGGATQACNLYIPVTNCNAEGNGTPPPVDTDGDGVLDSQDEYPSDATKAYNNYYPSASLETGATLAFEDQWPKKGDYDMNDLVMNYRYKIVTNAQNKVVQVVGNYNLMAVGGDFKNGFGIEFPVSRSSVTGLTGGTLETGQSKAVVIFFSDMHTQLANYNTKPGEPVSAPKSYTVSFNITNGPLLSTFGLGAYNPFTWNSGIAGGRGYEVHLPGKTPTTLANTALFGTLDDRTNVSQSKYYVTSTGLPWAINVPIKPFKYPIEAAEIGSGYLKFETWATSGGTQFLDWYSNTETGYRNTSKLF</sequence>
<feature type="domain" description="DUF4842" evidence="1">
    <location>
        <begin position="514"/>
        <end position="707"/>
    </location>
</feature>
<dbReference type="Pfam" id="PF16130">
    <property type="entry name" value="DUF4842"/>
    <property type="match status" value="1"/>
</dbReference>
<dbReference type="NCBIfam" id="TIGR04456">
    <property type="entry name" value="LruC_dom"/>
    <property type="match status" value="1"/>
</dbReference>
<protein>
    <submittedName>
        <fullName evidence="2">LruC domain-containing protein</fullName>
    </submittedName>
</protein>
<dbReference type="PROSITE" id="PS51257">
    <property type="entry name" value="PROKAR_LIPOPROTEIN"/>
    <property type="match status" value="1"/>
</dbReference>